<sequence length="153" mass="17251">MLSQSDLPLFLWAEVVSNASYTQNRSIIHRRFGKTPYALINNRTPSIKHFHVFGCRSFVLNDGENLNKFRPKANEGIFIGYSQTSVAYRVYLKKSKTVIESVNVTFDEELASEQSSSEPILTGDLASGQISPEPVSNETNSEKLLHLHLTYLN</sequence>
<evidence type="ECO:0000313" key="2">
    <source>
        <dbReference type="Proteomes" id="UP001055879"/>
    </source>
</evidence>
<reference evidence="2" key="1">
    <citation type="journal article" date="2022" name="Mol. Ecol. Resour.">
        <title>The genomes of chicory, endive, great burdock and yacon provide insights into Asteraceae palaeo-polyploidization history and plant inulin production.</title>
        <authorList>
            <person name="Fan W."/>
            <person name="Wang S."/>
            <person name="Wang H."/>
            <person name="Wang A."/>
            <person name="Jiang F."/>
            <person name="Liu H."/>
            <person name="Zhao H."/>
            <person name="Xu D."/>
            <person name="Zhang Y."/>
        </authorList>
    </citation>
    <scope>NUCLEOTIDE SEQUENCE [LARGE SCALE GENOMIC DNA]</scope>
    <source>
        <strain evidence="2">cv. Niubang</strain>
    </source>
</reference>
<accession>A0ACB9FJ12</accession>
<organism evidence="1 2">
    <name type="scientific">Arctium lappa</name>
    <name type="common">Greater burdock</name>
    <name type="synonym">Lappa major</name>
    <dbReference type="NCBI Taxonomy" id="4217"/>
    <lineage>
        <taxon>Eukaryota</taxon>
        <taxon>Viridiplantae</taxon>
        <taxon>Streptophyta</taxon>
        <taxon>Embryophyta</taxon>
        <taxon>Tracheophyta</taxon>
        <taxon>Spermatophyta</taxon>
        <taxon>Magnoliopsida</taxon>
        <taxon>eudicotyledons</taxon>
        <taxon>Gunneridae</taxon>
        <taxon>Pentapetalae</taxon>
        <taxon>asterids</taxon>
        <taxon>campanulids</taxon>
        <taxon>Asterales</taxon>
        <taxon>Asteraceae</taxon>
        <taxon>Carduoideae</taxon>
        <taxon>Cardueae</taxon>
        <taxon>Arctiinae</taxon>
        <taxon>Arctium</taxon>
    </lineage>
</organism>
<reference evidence="1 2" key="2">
    <citation type="journal article" date="2022" name="Mol. Ecol. Resour.">
        <title>The genomes of chicory, endive, great burdock and yacon provide insights into Asteraceae paleo-polyploidization history and plant inulin production.</title>
        <authorList>
            <person name="Fan W."/>
            <person name="Wang S."/>
            <person name="Wang H."/>
            <person name="Wang A."/>
            <person name="Jiang F."/>
            <person name="Liu H."/>
            <person name="Zhao H."/>
            <person name="Xu D."/>
            <person name="Zhang Y."/>
        </authorList>
    </citation>
    <scope>NUCLEOTIDE SEQUENCE [LARGE SCALE GENOMIC DNA]</scope>
    <source>
        <strain evidence="2">cv. Niubang</strain>
    </source>
</reference>
<dbReference type="Proteomes" id="UP001055879">
    <property type="component" value="Linkage Group LG01"/>
</dbReference>
<gene>
    <name evidence="1" type="ORF">L6452_01966</name>
</gene>
<dbReference type="EMBL" id="CM042047">
    <property type="protein sequence ID" value="KAI3770821.1"/>
    <property type="molecule type" value="Genomic_DNA"/>
</dbReference>
<keyword evidence="2" id="KW-1185">Reference proteome</keyword>
<protein>
    <submittedName>
        <fullName evidence="1">Uncharacterized protein</fullName>
    </submittedName>
</protein>
<name>A0ACB9FJ12_ARCLA</name>
<comment type="caution">
    <text evidence="1">The sequence shown here is derived from an EMBL/GenBank/DDBJ whole genome shotgun (WGS) entry which is preliminary data.</text>
</comment>
<evidence type="ECO:0000313" key="1">
    <source>
        <dbReference type="EMBL" id="KAI3770821.1"/>
    </source>
</evidence>
<proteinExistence type="predicted"/>